<reference evidence="3" key="1">
    <citation type="journal article" date="2010" name="Genome Res.">
        <title>Population genomic sequencing of Coccidioides fungi reveals recent hybridization and transposon control.</title>
        <authorList>
            <person name="Neafsey D.E."/>
            <person name="Barker B.M."/>
            <person name="Sharpton T.J."/>
            <person name="Stajich J.E."/>
            <person name="Park D.J."/>
            <person name="Whiston E."/>
            <person name="Hung C.-Y."/>
            <person name="McMahan C."/>
            <person name="White J."/>
            <person name="Sykes S."/>
            <person name="Heiman D."/>
            <person name="Young S."/>
            <person name="Zeng Q."/>
            <person name="Abouelleil A."/>
            <person name="Aftuck L."/>
            <person name="Bessette D."/>
            <person name="Brown A."/>
            <person name="FitzGerald M."/>
            <person name="Lui A."/>
            <person name="Macdonald J.P."/>
            <person name="Priest M."/>
            <person name="Orbach M.J."/>
            <person name="Galgiani J.N."/>
            <person name="Kirkland T.N."/>
            <person name="Cole G.T."/>
            <person name="Birren B.W."/>
            <person name="Henn M.R."/>
            <person name="Taylor J.W."/>
            <person name="Rounsley S.D."/>
        </authorList>
    </citation>
    <scope>NUCLEOTIDE SEQUENCE [LARGE SCALE GENOMIC DNA]</scope>
    <source>
        <strain evidence="3">RMSCC 2394</strain>
    </source>
</reference>
<accession>A0A0J6Y651</accession>
<feature type="region of interest" description="Disordered" evidence="1">
    <location>
        <begin position="59"/>
        <end position="88"/>
    </location>
</feature>
<dbReference type="EMBL" id="DS028094">
    <property type="protein sequence ID" value="KMP03235.1"/>
    <property type="molecule type" value="Genomic_DNA"/>
</dbReference>
<protein>
    <submittedName>
        <fullName evidence="2">Uncharacterized protein</fullName>
    </submittedName>
</protein>
<dbReference type="Proteomes" id="UP000054565">
    <property type="component" value="Unassembled WGS sequence"/>
</dbReference>
<evidence type="ECO:0000313" key="2">
    <source>
        <dbReference type="EMBL" id="KMP03235.1"/>
    </source>
</evidence>
<organism evidence="2 3">
    <name type="scientific">Coccidioides immitis RMSCC 2394</name>
    <dbReference type="NCBI Taxonomy" id="404692"/>
    <lineage>
        <taxon>Eukaryota</taxon>
        <taxon>Fungi</taxon>
        <taxon>Dikarya</taxon>
        <taxon>Ascomycota</taxon>
        <taxon>Pezizomycotina</taxon>
        <taxon>Eurotiomycetes</taxon>
        <taxon>Eurotiomycetidae</taxon>
        <taxon>Onygenales</taxon>
        <taxon>Onygenaceae</taxon>
        <taxon>Coccidioides</taxon>
    </lineage>
</organism>
<gene>
    <name evidence="2" type="ORF">CIRG_02927</name>
</gene>
<dbReference type="AlphaFoldDB" id="A0A0J6Y651"/>
<evidence type="ECO:0000313" key="3">
    <source>
        <dbReference type="Proteomes" id="UP000054565"/>
    </source>
</evidence>
<sequence>MLRTSQVKPSQATDIGMIATLERTGFVGLKLKPAMQLPNVGGGDAPGPDSVGILTEEPAPVHATPKGSGIRDAGNERSNDDGTGDGQMRFGEINGIGYELFSRLGFVHDKGRLDPPRWADSQAANDEEDDIHPGQSFHAIRLMETMPNVIEGESHARETSGHDEVRITLPQYAAWLVRLTVPPVICLHVRIPRK</sequence>
<evidence type="ECO:0000256" key="1">
    <source>
        <dbReference type="SAM" id="MobiDB-lite"/>
    </source>
</evidence>
<name>A0A0J6Y651_COCIT</name>
<proteinExistence type="predicted"/>